<gene>
    <name evidence="2" type="ORF">EHQ64_00295</name>
</gene>
<evidence type="ECO:0008006" key="4">
    <source>
        <dbReference type="Google" id="ProtNLM"/>
    </source>
</evidence>
<dbReference type="AlphaFoldDB" id="A0A4R9KF42"/>
<feature type="signal peptide" evidence="1">
    <location>
        <begin position="1"/>
        <end position="25"/>
    </location>
</feature>
<accession>A0A4R9KF42</accession>
<evidence type="ECO:0000256" key="1">
    <source>
        <dbReference type="SAM" id="SignalP"/>
    </source>
</evidence>
<organism evidence="2 3">
    <name type="scientific">Leptospira sarikeiensis</name>
    <dbReference type="NCBI Taxonomy" id="2484943"/>
    <lineage>
        <taxon>Bacteria</taxon>
        <taxon>Pseudomonadati</taxon>
        <taxon>Spirochaetota</taxon>
        <taxon>Spirochaetia</taxon>
        <taxon>Leptospirales</taxon>
        <taxon>Leptospiraceae</taxon>
        <taxon>Leptospira</taxon>
    </lineage>
</organism>
<dbReference type="EMBL" id="RQGF01000003">
    <property type="protein sequence ID" value="TGL65919.1"/>
    <property type="molecule type" value="Genomic_DNA"/>
</dbReference>
<keyword evidence="1" id="KW-0732">Signal</keyword>
<comment type="caution">
    <text evidence="2">The sequence shown here is derived from an EMBL/GenBank/DDBJ whole genome shotgun (WGS) entry which is preliminary data.</text>
</comment>
<keyword evidence="3" id="KW-1185">Reference proteome</keyword>
<dbReference type="Proteomes" id="UP000297762">
    <property type="component" value="Unassembled WGS sequence"/>
</dbReference>
<evidence type="ECO:0000313" key="3">
    <source>
        <dbReference type="Proteomes" id="UP000297762"/>
    </source>
</evidence>
<name>A0A4R9KF42_9LEPT</name>
<evidence type="ECO:0000313" key="2">
    <source>
        <dbReference type="EMBL" id="TGL65919.1"/>
    </source>
</evidence>
<proteinExistence type="predicted"/>
<feature type="chain" id="PRO_5020239449" description="Peptidase A1 domain-containing protein" evidence="1">
    <location>
        <begin position="26"/>
        <end position="159"/>
    </location>
</feature>
<protein>
    <recommendedName>
        <fullName evidence="4">Peptidase A1 domain-containing protein</fullName>
    </recommendedName>
</protein>
<reference evidence="2" key="1">
    <citation type="journal article" date="2019" name="PLoS Negl. Trop. Dis.">
        <title>Revisiting the worldwide diversity of Leptospira species in the environment.</title>
        <authorList>
            <person name="Vincent A.T."/>
            <person name="Schiettekatte O."/>
            <person name="Bourhy P."/>
            <person name="Veyrier F.J."/>
            <person name="Picardeau M."/>
        </authorList>
    </citation>
    <scope>NUCLEOTIDE SEQUENCE [LARGE SCALE GENOMIC DNA]</scope>
    <source>
        <strain evidence="2">201702455</strain>
    </source>
</reference>
<dbReference type="OrthoDB" id="329553at2"/>
<sequence>MGPFLNLRILSIPLFFFLLLSCAKGDSSSADDTASTLLYSAYGASFTPVPLTGCSDSSVPTIFTGGTDSFSGSSYHYYFYSFTGNGATNTFNVSFTTGEADLWIGTENAVLIPSDFSQVEFRSENIGAESYSGVTTTNGSTRCLVIPVTDSGTITLSVQ</sequence>